<dbReference type="CDD" id="cd16015">
    <property type="entry name" value="LTA_synthase"/>
    <property type="match status" value="1"/>
</dbReference>
<feature type="transmembrane region" description="Helical" evidence="7">
    <location>
        <begin position="364"/>
        <end position="382"/>
    </location>
</feature>
<name>A0A1L7LK58_9STRE</name>
<dbReference type="GO" id="GO:0005886">
    <property type="term" value="C:plasma membrane"/>
    <property type="evidence" value="ECO:0007669"/>
    <property type="project" value="UniProtKB-SubCell"/>
</dbReference>
<evidence type="ECO:0000256" key="3">
    <source>
        <dbReference type="ARBA" id="ARBA00022475"/>
    </source>
</evidence>
<dbReference type="PANTHER" id="PTHR47371">
    <property type="entry name" value="LIPOTEICHOIC ACID SYNTHASE"/>
    <property type="match status" value="1"/>
</dbReference>
<evidence type="ECO:0000256" key="2">
    <source>
        <dbReference type="ARBA" id="ARBA00004936"/>
    </source>
</evidence>
<accession>A0A1L7LK58</accession>
<feature type="transmembrane region" description="Helical" evidence="7">
    <location>
        <begin position="292"/>
        <end position="310"/>
    </location>
</feature>
<dbReference type="Gene3D" id="3.40.720.10">
    <property type="entry name" value="Alkaline Phosphatase, subunit A"/>
    <property type="match status" value="1"/>
</dbReference>
<evidence type="ECO:0000259" key="8">
    <source>
        <dbReference type="Pfam" id="PF00884"/>
    </source>
</evidence>
<gene>
    <name evidence="9" type="ORF">SRT_13100</name>
</gene>
<dbReference type="RefSeq" id="WP_128833467.1">
    <property type="nucleotide sequence ID" value="NZ_AP014612.1"/>
</dbReference>
<dbReference type="Pfam" id="PF00884">
    <property type="entry name" value="Sulfatase"/>
    <property type="match status" value="1"/>
</dbReference>
<keyword evidence="3" id="KW-1003">Cell membrane</keyword>
<feature type="transmembrane region" description="Helical" evidence="7">
    <location>
        <begin position="315"/>
        <end position="333"/>
    </location>
</feature>
<evidence type="ECO:0000313" key="9">
    <source>
        <dbReference type="EMBL" id="BAQ24571.1"/>
    </source>
</evidence>
<feature type="transmembrane region" description="Helical" evidence="7">
    <location>
        <begin position="136"/>
        <end position="159"/>
    </location>
</feature>
<keyword evidence="5 7" id="KW-1133">Transmembrane helix</keyword>
<feature type="transmembrane region" description="Helical" evidence="7">
    <location>
        <begin position="69"/>
        <end position="90"/>
    </location>
</feature>
<dbReference type="InterPro" id="IPR017850">
    <property type="entry name" value="Alkaline_phosphatase_core_sf"/>
</dbReference>
<comment type="subcellular location">
    <subcellularLocation>
        <location evidence="1">Cell membrane</location>
        <topology evidence="1">Multi-pass membrane protein</topology>
    </subcellularLocation>
</comment>
<dbReference type="InterPro" id="IPR050448">
    <property type="entry name" value="OpgB/LTA_synthase_biosynth"/>
</dbReference>
<proteinExistence type="predicted"/>
<dbReference type="AlphaFoldDB" id="A0A1L7LK58"/>
<keyword evidence="6 7" id="KW-0472">Membrane</keyword>
<evidence type="ECO:0000256" key="4">
    <source>
        <dbReference type="ARBA" id="ARBA00022692"/>
    </source>
</evidence>
<protein>
    <recommendedName>
        <fullName evidence="8">Sulfatase N-terminal domain-containing protein</fullName>
    </recommendedName>
</protein>
<dbReference type="SUPFAM" id="SSF53649">
    <property type="entry name" value="Alkaline phosphatase-like"/>
    <property type="match status" value="1"/>
</dbReference>
<evidence type="ECO:0000256" key="7">
    <source>
        <dbReference type="SAM" id="Phobius"/>
    </source>
</evidence>
<dbReference type="EMBL" id="AP014612">
    <property type="protein sequence ID" value="BAQ24571.1"/>
    <property type="molecule type" value="Genomic_DNA"/>
</dbReference>
<dbReference type="Proteomes" id="UP000217758">
    <property type="component" value="Chromosome"/>
</dbReference>
<reference evidence="9 10" key="1">
    <citation type="journal article" date="2016" name="Microbiol. Immunol.">
        <title>Complete genome sequence of Streptococcus troglodytae TKU31 isolated from the oral cavity of a chimpanzee (Pan troglodytes).</title>
        <authorList>
            <person name="Okamoto M."/>
            <person name="Naito M."/>
            <person name="Miyanohara M."/>
            <person name="Imai S."/>
            <person name="Nomura Y."/>
            <person name="Saito W."/>
            <person name="Momoi Y."/>
            <person name="Takada K."/>
            <person name="Miyabe-Nishiwaki T."/>
            <person name="Tomonaga M."/>
            <person name="Hanada N."/>
        </authorList>
    </citation>
    <scope>NUCLEOTIDE SEQUENCE [LARGE SCALE GENOMIC DNA]</scope>
    <source>
        <strain evidence="10">TKU 31</strain>
    </source>
</reference>
<evidence type="ECO:0000256" key="6">
    <source>
        <dbReference type="ARBA" id="ARBA00023136"/>
    </source>
</evidence>
<keyword evidence="4 7" id="KW-0812">Transmembrane</keyword>
<dbReference type="KEGG" id="strg:SRT_13100"/>
<sequence>MKQLKKLWDMLGKQKLLIFIFIFALNITLRNYDLLIGRRANSSLSFKVISKNFDIMIGHWEALPSHFKIIGGVCLVIYVLSILGLSLYVSKNLKKSFFIKLLLGYGIYIVVSYFLAVTRELNNETFEIWNLTKNHFFQPYFLPTFVLIIVCTLALNYLIRVKMKRSHLSRKMTLLLENFSETEFLLTGLIVSFILSDTLYVKLLQESLRAYYHKPLAYESLLFLYTLLTLILFSVIVEACFNAYRSIKLNRPNLSLAFVSSLLFATIFNYTFQYGLKNDADLLGKYIVPGATAYQILVLTAAGFFLYLIINRYLLVTFLIVILGSIVTVVNVLKVGMRNEPLLVTDFAWVTNIRLLARSVNANIIFSTLLILAALILLYLFLRKRLLQGKITENHRLKAGLISSICLLGFSIFIIFRNEKGSKIVNGIPVVSQVNNWVDIGYQGFYSNASYKSLMYVWTKQVTKSIMDKPSDYSKERILKLAKKYNNVAHKINKVRTENISNQTVIYILSESFSDPDRVQGVSLSRDVIPNIKQIKEKTTSGLMHSDGYGGGTANMEFQSLTGLPYYNFNSSVSTLYTEVVPDMSVFPSISNQFKSKNRVVIHPSSASNYSRKYVYDKLKFPTFVASSGTSDKITHSEKVGLNVSDKTTYQNILDKINPSQSQFFSVMTMQNHVPWASDEPSDVVATGKGYTKDENGSLSSYARLLTYTDKETKDFLDQLSQLKHKVTVVFYGDHLPGLYPESAFKKDPDSQYQTDYFIWSNYKTKTLNHSYVNSSDFTAELLEHTNSKVSPYYALLTEVLNNTTVGHGKLTKEQKEIANDLKLIQYDITVGKGYIRDYKGFFNIR</sequence>
<evidence type="ECO:0000313" key="10">
    <source>
        <dbReference type="Proteomes" id="UP000217758"/>
    </source>
</evidence>
<feature type="domain" description="Sulfatase N-terminal" evidence="8">
    <location>
        <begin position="503"/>
        <end position="787"/>
    </location>
</feature>
<feature type="transmembrane region" description="Helical" evidence="7">
    <location>
        <begin position="253"/>
        <end position="272"/>
    </location>
</feature>
<evidence type="ECO:0000256" key="5">
    <source>
        <dbReference type="ARBA" id="ARBA00022989"/>
    </source>
</evidence>
<feature type="transmembrane region" description="Helical" evidence="7">
    <location>
        <begin position="180"/>
        <end position="201"/>
    </location>
</feature>
<feature type="transmembrane region" description="Helical" evidence="7">
    <location>
        <begin position="97"/>
        <end position="116"/>
    </location>
</feature>
<evidence type="ECO:0000256" key="1">
    <source>
        <dbReference type="ARBA" id="ARBA00004651"/>
    </source>
</evidence>
<feature type="transmembrane region" description="Helical" evidence="7">
    <location>
        <begin position="221"/>
        <end position="241"/>
    </location>
</feature>
<organism evidence="9 10">
    <name type="scientific">Streptococcus troglodytae</name>
    <dbReference type="NCBI Taxonomy" id="1111760"/>
    <lineage>
        <taxon>Bacteria</taxon>
        <taxon>Bacillati</taxon>
        <taxon>Bacillota</taxon>
        <taxon>Bacilli</taxon>
        <taxon>Lactobacillales</taxon>
        <taxon>Streptococcaceae</taxon>
        <taxon>Streptococcus</taxon>
    </lineage>
</organism>
<dbReference type="PANTHER" id="PTHR47371:SF3">
    <property type="entry name" value="PHOSPHOGLYCEROL TRANSFERASE I"/>
    <property type="match status" value="1"/>
</dbReference>
<comment type="pathway">
    <text evidence="2">Cell wall biogenesis; lipoteichoic acid biosynthesis.</text>
</comment>
<keyword evidence="10" id="KW-1185">Reference proteome</keyword>
<dbReference type="InterPro" id="IPR000917">
    <property type="entry name" value="Sulfatase_N"/>
</dbReference>
<feature type="transmembrane region" description="Helical" evidence="7">
    <location>
        <begin position="397"/>
        <end position="416"/>
    </location>
</feature>